<sequence>MEVFHGWLQSMDSLQTLEVFTSMEVFKFTWVEVFWSSSFQKVCEDEGEKGVSVTGSLMAPSGKVIVFYREGNDWFCNAGLPSDITIAVDGANFHLHKFPLMSKCGKIAKIIEESQSAHEGTFTMTLEGFPGGPDTFLLAAKFCYGVRIEFTARNIIMVYCAADYLEMTDEYGEDNLHSRIPYCRTQHGGTCMENGAKIPANKEAKLPYCSSLFCASGIIDPSLPQFISIAAVSSFALGATLNTLVFPQLGRCDVFVYVSCAQTALLDSKEFLSPVSIPFEAMIAFSRGSQWTRAYVMEFHNLMTSFPMELRDQLKEARFSFLQGGYVEDFELEETSEENEDETLALVKAIETALQCSVEDLEAAAKLYISYWLELTTIPYGSLLDAAKMFWLVALVKVTLKQQLR</sequence>
<dbReference type="EMBL" id="SDRB02010795">
    <property type="protein sequence ID" value="THG04279.1"/>
    <property type="molecule type" value="Genomic_DNA"/>
</dbReference>
<evidence type="ECO:0000313" key="3">
    <source>
        <dbReference type="EMBL" id="THG04279.1"/>
    </source>
</evidence>
<gene>
    <name evidence="3" type="ORF">TEA_020201</name>
</gene>
<evidence type="ECO:0000256" key="1">
    <source>
        <dbReference type="ARBA" id="ARBA00004906"/>
    </source>
</evidence>
<name>A0A4S4DMT5_CAMSN</name>
<protein>
    <recommendedName>
        <fullName evidence="2">BTB domain-containing protein</fullName>
    </recommendedName>
</protein>
<keyword evidence="4" id="KW-1185">Reference proteome</keyword>
<dbReference type="Gene3D" id="3.30.710.10">
    <property type="entry name" value="Potassium Channel Kv1.1, Chain A"/>
    <property type="match status" value="1"/>
</dbReference>
<dbReference type="AlphaFoldDB" id="A0A4S4DMT5"/>
<feature type="domain" description="BTB" evidence="2">
    <location>
        <begin position="82"/>
        <end position="152"/>
    </location>
</feature>
<dbReference type="STRING" id="542762.A0A4S4DMT5"/>
<reference evidence="3 4" key="1">
    <citation type="journal article" date="2018" name="Proc. Natl. Acad. Sci. U.S.A.">
        <title>Draft genome sequence of Camellia sinensis var. sinensis provides insights into the evolution of the tea genome and tea quality.</title>
        <authorList>
            <person name="Wei C."/>
            <person name="Yang H."/>
            <person name="Wang S."/>
            <person name="Zhao J."/>
            <person name="Liu C."/>
            <person name="Gao L."/>
            <person name="Xia E."/>
            <person name="Lu Y."/>
            <person name="Tai Y."/>
            <person name="She G."/>
            <person name="Sun J."/>
            <person name="Cao H."/>
            <person name="Tong W."/>
            <person name="Gao Q."/>
            <person name="Li Y."/>
            <person name="Deng W."/>
            <person name="Jiang X."/>
            <person name="Wang W."/>
            <person name="Chen Q."/>
            <person name="Zhang S."/>
            <person name="Li H."/>
            <person name="Wu J."/>
            <person name="Wang P."/>
            <person name="Li P."/>
            <person name="Shi C."/>
            <person name="Zheng F."/>
            <person name="Jian J."/>
            <person name="Huang B."/>
            <person name="Shan D."/>
            <person name="Shi M."/>
            <person name="Fang C."/>
            <person name="Yue Y."/>
            <person name="Li F."/>
            <person name="Li D."/>
            <person name="Wei S."/>
            <person name="Han B."/>
            <person name="Jiang C."/>
            <person name="Yin Y."/>
            <person name="Xia T."/>
            <person name="Zhang Z."/>
            <person name="Bennetzen J.L."/>
            <person name="Zhao S."/>
            <person name="Wan X."/>
        </authorList>
    </citation>
    <scope>NUCLEOTIDE SEQUENCE [LARGE SCALE GENOMIC DNA]</scope>
    <source>
        <strain evidence="4">cv. Shuchazao</strain>
        <tissue evidence="3">Leaf</tissue>
    </source>
</reference>
<dbReference type="PANTHER" id="PTHR32370">
    <property type="entry name" value="OS12G0117600 PROTEIN"/>
    <property type="match status" value="1"/>
</dbReference>
<accession>A0A4S4DMT5</accession>
<dbReference type="Proteomes" id="UP000306102">
    <property type="component" value="Unassembled WGS sequence"/>
</dbReference>
<proteinExistence type="predicted"/>
<comment type="pathway">
    <text evidence="1">Protein modification; protein ubiquitination.</text>
</comment>
<evidence type="ECO:0000313" key="4">
    <source>
        <dbReference type="Proteomes" id="UP000306102"/>
    </source>
</evidence>
<organism evidence="3 4">
    <name type="scientific">Camellia sinensis var. sinensis</name>
    <name type="common">China tea</name>
    <dbReference type="NCBI Taxonomy" id="542762"/>
    <lineage>
        <taxon>Eukaryota</taxon>
        <taxon>Viridiplantae</taxon>
        <taxon>Streptophyta</taxon>
        <taxon>Embryophyta</taxon>
        <taxon>Tracheophyta</taxon>
        <taxon>Spermatophyta</taxon>
        <taxon>Magnoliopsida</taxon>
        <taxon>eudicotyledons</taxon>
        <taxon>Gunneridae</taxon>
        <taxon>Pentapetalae</taxon>
        <taxon>asterids</taxon>
        <taxon>Ericales</taxon>
        <taxon>Theaceae</taxon>
        <taxon>Camellia</taxon>
    </lineage>
</organism>
<dbReference type="InterPro" id="IPR043454">
    <property type="entry name" value="NPH3/RPT2-like"/>
</dbReference>
<dbReference type="SUPFAM" id="SSF54695">
    <property type="entry name" value="POZ domain"/>
    <property type="match status" value="1"/>
</dbReference>
<dbReference type="Pfam" id="PF00651">
    <property type="entry name" value="BTB"/>
    <property type="match status" value="1"/>
</dbReference>
<dbReference type="InterPro" id="IPR011333">
    <property type="entry name" value="SKP1/BTB/POZ_sf"/>
</dbReference>
<comment type="caution">
    <text evidence="3">The sequence shown here is derived from an EMBL/GenBank/DDBJ whole genome shotgun (WGS) entry which is preliminary data.</text>
</comment>
<evidence type="ECO:0000259" key="2">
    <source>
        <dbReference type="PROSITE" id="PS50097"/>
    </source>
</evidence>
<dbReference type="InterPro" id="IPR000210">
    <property type="entry name" value="BTB/POZ_dom"/>
</dbReference>
<dbReference type="PROSITE" id="PS50097">
    <property type="entry name" value="BTB"/>
    <property type="match status" value="1"/>
</dbReference>